<dbReference type="InterPro" id="IPR008964">
    <property type="entry name" value="Invasin/intimin_cell_adhesion"/>
</dbReference>
<dbReference type="InterPro" id="IPR053139">
    <property type="entry name" value="Surface_bspA-like"/>
</dbReference>
<evidence type="ECO:0000259" key="2">
    <source>
        <dbReference type="PROSITE" id="PS50853"/>
    </source>
</evidence>
<dbReference type="Gene3D" id="1.20.1270.90">
    <property type="entry name" value="AF1782-like"/>
    <property type="match status" value="1"/>
</dbReference>
<name>A0A1F2PM61_9FIRM</name>
<dbReference type="Pfam" id="PF00041">
    <property type="entry name" value="fn3"/>
    <property type="match status" value="1"/>
</dbReference>
<dbReference type="RefSeq" id="WP_070369882.1">
    <property type="nucleotide sequence ID" value="NZ_LKEU01000013.1"/>
</dbReference>
<keyword evidence="3" id="KW-0378">Hydrolase</keyword>
<dbReference type="SMART" id="SM00060">
    <property type="entry name" value="FN3"/>
    <property type="match status" value="2"/>
</dbReference>
<gene>
    <name evidence="3" type="primary">cgkA</name>
    <name evidence="3" type="ORF">ACWI_05190</name>
</gene>
<dbReference type="OrthoDB" id="1195357at2"/>
<proteinExistence type="predicted"/>
<evidence type="ECO:0000256" key="1">
    <source>
        <dbReference type="SAM" id="SignalP"/>
    </source>
</evidence>
<dbReference type="InterPro" id="IPR013783">
    <property type="entry name" value="Ig-like_fold"/>
</dbReference>
<keyword evidence="1" id="KW-0732">Signal</keyword>
<dbReference type="InterPro" id="IPR026906">
    <property type="entry name" value="LRR_5"/>
</dbReference>
<feature type="signal peptide" evidence="1">
    <location>
        <begin position="1"/>
        <end position="25"/>
    </location>
</feature>
<dbReference type="InterPro" id="IPR006637">
    <property type="entry name" value="ChW"/>
</dbReference>
<dbReference type="InterPro" id="IPR032675">
    <property type="entry name" value="LRR_dom_sf"/>
</dbReference>
<keyword evidence="3" id="KW-0326">Glycosidase</keyword>
<dbReference type="Pfam" id="PF07538">
    <property type="entry name" value="ChW"/>
    <property type="match status" value="3"/>
</dbReference>
<comment type="caution">
    <text evidence="3">The sequence shown here is derived from an EMBL/GenBank/DDBJ whole genome shotgun (WGS) entry which is preliminary data.</text>
</comment>
<dbReference type="SUPFAM" id="SSF49373">
    <property type="entry name" value="Invasin/intimin cell-adhesion fragments"/>
    <property type="match status" value="2"/>
</dbReference>
<dbReference type="InterPro" id="IPR003961">
    <property type="entry name" value="FN3_dom"/>
</dbReference>
<organism evidence="3 4">
    <name type="scientific">Acetobacterium wieringae</name>
    <dbReference type="NCBI Taxonomy" id="52694"/>
    <lineage>
        <taxon>Bacteria</taxon>
        <taxon>Bacillati</taxon>
        <taxon>Bacillota</taxon>
        <taxon>Clostridia</taxon>
        <taxon>Eubacteriales</taxon>
        <taxon>Eubacteriaceae</taxon>
        <taxon>Acetobacterium</taxon>
    </lineage>
</organism>
<dbReference type="InterPro" id="IPR036116">
    <property type="entry name" value="FN3_sf"/>
</dbReference>
<dbReference type="SUPFAM" id="SSF49265">
    <property type="entry name" value="Fibronectin type III"/>
    <property type="match status" value="1"/>
</dbReference>
<feature type="domain" description="Fibronectin type-III" evidence="2">
    <location>
        <begin position="853"/>
        <end position="943"/>
    </location>
</feature>
<feature type="chain" id="PRO_5009478376" evidence="1">
    <location>
        <begin position="26"/>
        <end position="1617"/>
    </location>
</feature>
<evidence type="ECO:0000313" key="3">
    <source>
        <dbReference type="EMBL" id="OFV72045.1"/>
    </source>
</evidence>
<dbReference type="InterPro" id="IPR003343">
    <property type="entry name" value="Big_2"/>
</dbReference>
<dbReference type="Proteomes" id="UP000176244">
    <property type="component" value="Unassembled WGS sequence"/>
</dbReference>
<dbReference type="Pfam" id="PF02368">
    <property type="entry name" value="Big_2"/>
    <property type="match status" value="2"/>
</dbReference>
<dbReference type="Gene3D" id="2.60.40.1080">
    <property type="match status" value="2"/>
</dbReference>
<sequence length="1617" mass="168787">MKKKLVYWCVCWALIFLAVPLSATATELPVGVAYRGHIQDRGDYPLDGSWVDSPDLIGTVGQSKRIEGFEIKLNEDLPMEMSIRYNVHVQNRGWLYDENDPTDWPRDGAYAGTRGESLRIEAVKIVLTDSAGKPVPGYSVQYRGHVQNLGDQPQTADSWLADGAQLGTVGSSLRLEALLVRVVKNNADLTAYNALVAKVARLTKGDFTAESWAVLQTAVNEHAVTVDWTQAEVDAVVAMIQAAYEGLTKKTGPTVYDKAGTYGPTSGSQTIDGDVRIAADGVILQNLTITGDMLISEAVGNGTVTLNNVTVDGDTLVRGGGDNSIHINGGRYSRIVMEKTASGAVRIVATGVDGLDVIIAEDASGETIILEGAFDSVEINAPNMTVTTQGNTTTIGKMTVGETGGSSTVTVNPGTTVSELVLDGKAAIKGQGNVVKAEVKADGAVFDKKPASYTVAPGVVIPPVFPTPSDGGGGYNPPAPVAVTGVSLNQASLSLGVARMAQLNATVLPSNAANKTETWTSSDDTIATVDATGKVTGKKEGQAAITVKTDDGNKTASCTVTVTTSFEVTQIADGTAVITGMNGSSKVILIPETIDGVTVSGIGDQAFYNRNITSIEIPKTVKTIGLRAFYNCLNLTTVIFAAESGLETIGEAAFQLDHNISKVTIPKNVKVISDDAFSGCTQLNEVIFADDSSIETIGNSAFASIGATNLTLPASLNTIGDRAFSGCSLLETITISNGVTTIPVEAFAECRGLTAVTLPSGLTAIGAGAFNNCDKMINITIPKGVNSIGDAAFGYDADKVPASRCYTFRGDVPTTLVVGALPITAPTPTIRYYANYGGYDSWTGYTKEHILATPTQLPVQIGNSYSPFVTVSWNTVAGATGYEVFCSDTSGSYPATADYTTSGITATITGLDSTKTYYFVVKARDADGESLWSNEQMADMSMAVINPANIDEKGVITTYTGPGGAVVIPERVGGVPITGIGDNAFKGKNNVTSVSIPQTVTSIGDGAFMECFNMTSLTFAGTSQLTAIGDKAFQGCQKLERVSLPASVKTIGASGFMQCFALKDLNLGSVETIGANAFYECTGLVNLTIPNSLTSIGTQAFCYCTGLKTVEFLGGSNLQTLLGASFFQCSSLETVTFAADNRIEDIKYAAFQDCSNLKQVNFSAAMTQFGHNAFSGCPANLVLRFDGNAPSVDSAAIPAGTTIEYWEDKSGFMSGVWPGCSLKLRNISLTQTDVTINTASFSFDAQTGATEVKLQKKAHTDSAWIDATTTEALTGASTTATATGLTPGINYDFRLWVTGGDNAGPSIVVNLTTLVAVEYIILNKTTLELSANGSETLTAPVIPSDAANQDINWTSTASAVATVNSNGLVTAVAAGTTTITATAADGGGAYASCTVTVLPYSFTVTDGKVTITKYLGSETTVSIPGTIGGNPVVAIGYQAFKSKANLTEVTIPASVTSIGEGAFHMCQKLTTVHFATDSQLISIDLNGFSECPLTSLTLPSQLHIISNYSFYHNHLSGSLTIPATVTYIGDNAFEGKMEGTTHLSSLETLTIQSTGGVNIRPSAFKFQPLTTINLPAGVSIDGDPSTMGTNGTGFLEAYLAGGAGIYQYDSGSAAWSK</sequence>
<dbReference type="EC" id="3.2.1.83" evidence="3"/>
<dbReference type="Pfam" id="PF13306">
    <property type="entry name" value="LRR_5"/>
    <property type="match status" value="3"/>
</dbReference>
<evidence type="ECO:0000313" key="4">
    <source>
        <dbReference type="Proteomes" id="UP000176244"/>
    </source>
</evidence>
<accession>A0A1F2PM61</accession>
<dbReference type="STRING" id="52694.ACWI_05190"/>
<dbReference type="SUPFAM" id="SSF52058">
    <property type="entry name" value="L domain-like"/>
    <property type="match status" value="3"/>
</dbReference>
<protein>
    <submittedName>
        <fullName evidence="3">Kappa-carrageenase</fullName>
        <ecNumber evidence="3">3.2.1.83</ecNumber>
    </submittedName>
</protein>
<dbReference type="CDD" id="cd00063">
    <property type="entry name" value="FN3"/>
    <property type="match status" value="1"/>
</dbReference>
<dbReference type="SMART" id="SM00728">
    <property type="entry name" value="ChW"/>
    <property type="match status" value="3"/>
</dbReference>
<dbReference type="Gene3D" id="2.60.40.10">
    <property type="entry name" value="Immunoglobulins"/>
    <property type="match status" value="2"/>
</dbReference>
<dbReference type="GO" id="GO:0033918">
    <property type="term" value="F:kappa-carrageenase activity"/>
    <property type="evidence" value="ECO:0007669"/>
    <property type="project" value="UniProtKB-EC"/>
</dbReference>
<dbReference type="PANTHER" id="PTHR45661:SF3">
    <property type="entry name" value="IG-LIKE DOMAIN-CONTAINING PROTEIN"/>
    <property type="match status" value="1"/>
</dbReference>
<dbReference type="SMART" id="SM00635">
    <property type="entry name" value="BID_2"/>
    <property type="match status" value="2"/>
</dbReference>
<dbReference type="Gene3D" id="3.80.10.10">
    <property type="entry name" value="Ribonuclease Inhibitor"/>
    <property type="match status" value="4"/>
</dbReference>
<reference evidence="3 4" key="1">
    <citation type="submission" date="2015-09" db="EMBL/GenBank/DDBJ databases">
        <title>Genome sequence of Acetobacterium wieringae DSM 1911.</title>
        <authorList>
            <person name="Poehlein A."/>
            <person name="Bengelsdorf F.R."/>
            <person name="Schiel-Bengelsdorf B."/>
            <person name="Duerre P."/>
            <person name="Daniel R."/>
        </authorList>
    </citation>
    <scope>NUCLEOTIDE SEQUENCE [LARGE SCALE GENOMIC DNA]</scope>
    <source>
        <strain evidence="3 4">DSM 1911</strain>
    </source>
</reference>
<dbReference type="PANTHER" id="PTHR45661">
    <property type="entry name" value="SURFACE ANTIGEN"/>
    <property type="match status" value="1"/>
</dbReference>
<dbReference type="PROSITE" id="PS50853">
    <property type="entry name" value="FN3"/>
    <property type="match status" value="1"/>
</dbReference>
<dbReference type="EMBL" id="LKEU01000013">
    <property type="protein sequence ID" value="OFV72045.1"/>
    <property type="molecule type" value="Genomic_DNA"/>
</dbReference>